<accession>A0A5N5H1Q6</accession>
<reference evidence="2" key="2">
    <citation type="submission" date="2019-10" db="EMBL/GenBank/DDBJ databases">
        <title>A de novo genome assembly of a pear dwarfing rootstock.</title>
        <authorList>
            <person name="Wang F."/>
            <person name="Wang J."/>
            <person name="Li S."/>
            <person name="Zhang Y."/>
            <person name="Fang M."/>
            <person name="Ma L."/>
            <person name="Zhao Y."/>
            <person name="Jiang S."/>
        </authorList>
    </citation>
    <scope>NUCLEOTIDE SEQUENCE [LARGE SCALE GENOMIC DNA]</scope>
</reference>
<dbReference type="EMBL" id="SMOL01000231">
    <property type="protein sequence ID" value="KAB2621815.1"/>
    <property type="molecule type" value="Genomic_DNA"/>
</dbReference>
<evidence type="ECO:0000313" key="2">
    <source>
        <dbReference type="Proteomes" id="UP000327157"/>
    </source>
</evidence>
<protein>
    <submittedName>
        <fullName evidence="1">Uncharacterized protein</fullName>
    </submittedName>
</protein>
<reference evidence="1 2" key="3">
    <citation type="submission" date="2019-11" db="EMBL/GenBank/DDBJ databases">
        <title>A de novo genome assembly of a pear dwarfing rootstock.</title>
        <authorList>
            <person name="Wang F."/>
            <person name="Wang J."/>
            <person name="Li S."/>
            <person name="Zhang Y."/>
            <person name="Fang M."/>
            <person name="Ma L."/>
            <person name="Zhao Y."/>
            <person name="Jiang S."/>
        </authorList>
    </citation>
    <scope>NUCLEOTIDE SEQUENCE [LARGE SCALE GENOMIC DNA]</scope>
    <source>
        <strain evidence="1">S2</strain>
        <tissue evidence="1">Leaf</tissue>
    </source>
</reference>
<dbReference type="OrthoDB" id="1161357at2759"/>
<proteinExistence type="predicted"/>
<keyword evidence="2" id="KW-1185">Reference proteome</keyword>
<dbReference type="Proteomes" id="UP000327157">
    <property type="component" value="Chromosome 4"/>
</dbReference>
<sequence>MQAEEQQAFKIKVQAKCKNFDFKFKSTQIVPAWKLHRISISLKLRKFFLRVNSESTVHQTKKNPEFVASISRRQQHPQQQKQSLKSKLRIFKKLSIHRSKKPRCPEAESTVYRLKQFAYEHFVTTRFYEDFECLYLGVYL</sequence>
<evidence type="ECO:0000313" key="1">
    <source>
        <dbReference type="EMBL" id="KAB2621815.1"/>
    </source>
</evidence>
<gene>
    <name evidence="1" type="ORF">D8674_023997</name>
</gene>
<dbReference type="AlphaFoldDB" id="A0A5N5H1Q6"/>
<organism evidence="1 2">
    <name type="scientific">Pyrus ussuriensis x Pyrus communis</name>
    <dbReference type="NCBI Taxonomy" id="2448454"/>
    <lineage>
        <taxon>Eukaryota</taxon>
        <taxon>Viridiplantae</taxon>
        <taxon>Streptophyta</taxon>
        <taxon>Embryophyta</taxon>
        <taxon>Tracheophyta</taxon>
        <taxon>Spermatophyta</taxon>
        <taxon>Magnoliopsida</taxon>
        <taxon>eudicotyledons</taxon>
        <taxon>Gunneridae</taxon>
        <taxon>Pentapetalae</taxon>
        <taxon>rosids</taxon>
        <taxon>fabids</taxon>
        <taxon>Rosales</taxon>
        <taxon>Rosaceae</taxon>
        <taxon>Amygdaloideae</taxon>
        <taxon>Maleae</taxon>
        <taxon>Pyrus</taxon>
    </lineage>
</organism>
<comment type="caution">
    <text evidence="1">The sequence shown here is derived from an EMBL/GenBank/DDBJ whole genome shotgun (WGS) entry which is preliminary data.</text>
</comment>
<reference evidence="1 2" key="1">
    <citation type="submission" date="2019-09" db="EMBL/GenBank/DDBJ databases">
        <authorList>
            <person name="Ou C."/>
        </authorList>
    </citation>
    <scope>NUCLEOTIDE SEQUENCE [LARGE SCALE GENOMIC DNA]</scope>
    <source>
        <strain evidence="1">S2</strain>
        <tissue evidence="1">Leaf</tissue>
    </source>
</reference>
<name>A0A5N5H1Q6_9ROSA</name>